<keyword evidence="2 3" id="KW-0813">Transport</keyword>
<evidence type="ECO:0000259" key="5">
    <source>
        <dbReference type="Pfam" id="PF03081"/>
    </source>
</evidence>
<dbReference type="InterPro" id="IPR046364">
    <property type="entry name" value="Exo70_C"/>
</dbReference>
<keyword evidence="7" id="KW-1185">Reference proteome</keyword>
<name>A0A5N6R1T9_9ROSI</name>
<dbReference type="EMBL" id="CM017323">
    <property type="protein sequence ID" value="KAE8023737.1"/>
    <property type="molecule type" value="Genomic_DNA"/>
</dbReference>
<dbReference type="SUPFAM" id="SSF74788">
    <property type="entry name" value="Cullin repeat-like"/>
    <property type="match status" value="1"/>
</dbReference>
<feature type="region of interest" description="Disordered" evidence="4">
    <location>
        <begin position="1"/>
        <end position="55"/>
    </location>
</feature>
<sequence length="654" mass="74557">MEKKPHSDHNDNVSSPRDNSETVDAKSDDHHQQQQHEGNEEKHVEQDPPPLDSELSLAQILDEVDRFLETLTNAQKGKSDPPDQVPNSVELLSKMVESMIDAYNACKTKFGRDLEDDVSFLEAVNRISKLSNGIYEFPSSSLNRASSVLQRAMSFLEDELRVLLHEESKPNNSVSDQKSQKPSKQSSFDLKNEHDLCLLPDPIEQNKEEEEFPGFSQEAISNMNKIASAMIFAGYESECCMVYGISRGSAFKGSLNKLGYDYVSIDDVQRMQWESLEGEIALWIKVVKQCSTNFFSGERKLCDSVFSDHPSLSQTLFLDLARPVIIQLLDFAEALVVTKRSAEKLFKFLDTYETLRDLVRVMDDGSYPEELISEASEAKTRLGESAMSIFCDLENSIKSDHGKTPVPSGAVHPLTRYVMNYLKYACEYKETLAQVFQKHLKIDKGGGESDDGSTPKTSPFSVQLMTIMDLLDANLDMKSKLYKDYALCYVFLMNNGRYILQKIKGSTEIHELMGDTWCRKRSSLMRQYHKNYQRETWSKVLQCMNHEGLQASGHGKVSKPVLKERFKNFNAMFDEIHRTQTTWVVSDEQLQSELRVSISAVMIPAYRSFLGRFQQYLAPGRQSEKYIKYQPEDIETLIDELFDGNPTSMARRRA</sequence>
<evidence type="ECO:0000256" key="3">
    <source>
        <dbReference type="RuleBase" id="RU365026"/>
    </source>
</evidence>
<dbReference type="OrthoDB" id="1922221at2759"/>
<dbReference type="Pfam" id="PF03081">
    <property type="entry name" value="Exo70_C"/>
    <property type="match status" value="1"/>
</dbReference>
<keyword evidence="3" id="KW-0268">Exocytosis</keyword>
<feature type="compositionally biased region" description="Basic and acidic residues" evidence="4">
    <location>
        <begin position="1"/>
        <end position="11"/>
    </location>
</feature>
<dbReference type="InterPro" id="IPR004140">
    <property type="entry name" value="Exo70"/>
</dbReference>
<evidence type="ECO:0000256" key="1">
    <source>
        <dbReference type="ARBA" id="ARBA00006756"/>
    </source>
</evidence>
<dbReference type="GO" id="GO:0015031">
    <property type="term" value="P:protein transport"/>
    <property type="evidence" value="ECO:0007669"/>
    <property type="project" value="UniProtKB-KW"/>
</dbReference>
<evidence type="ECO:0000256" key="2">
    <source>
        <dbReference type="ARBA" id="ARBA00022448"/>
    </source>
</evidence>
<protein>
    <recommendedName>
        <fullName evidence="3">Exocyst subunit Exo70 family protein</fullName>
    </recommendedName>
</protein>
<dbReference type="GO" id="GO:0000145">
    <property type="term" value="C:exocyst"/>
    <property type="evidence" value="ECO:0007669"/>
    <property type="project" value="InterPro"/>
</dbReference>
<dbReference type="InterPro" id="IPR016159">
    <property type="entry name" value="Cullin_repeat-like_dom_sf"/>
</dbReference>
<proteinExistence type="inferred from homology"/>
<dbReference type="Proteomes" id="UP000327013">
    <property type="component" value="Chromosome 3"/>
</dbReference>
<dbReference type="AlphaFoldDB" id="A0A5N6R1T9"/>
<organism evidence="6 7">
    <name type="scientific">Carpinus fangiana</name>
    <dbReference type="NCBI Taxonomy" id="176857"/>
    <lineage>
        <taxon>Eukaryota</taxon>
        <taxon>Viridiplantae</taxon>
        <taxon>Streptophyta</taxon>
        <taxon>Embryophyta</taxon>
        <taxon>Tracheophyta</taxon>
        <taxon>Spermatophyta</taxon>
        <taxon>Magnoliopsida</taxon>
        <taxon>eudicotyledons</taxon>
        <taxon>Gunneridae</taxon>
        <taxon>Pentapetalae</taxon>
        <taxon>rosids</taxon>
        <taxon>fabids</taxon>
        <taxon>Fagales</taxon>
        <taxon>Betulaceae</taxon>
        <taxon>Carpinus</taxon>
    </lineage>
</organism>
<feature type="compositionally biased region" description="Low complexity" evidence="4">
    <location>
        <begin position="173"/>
        <end position="187"/>
    </location>
</feature>
<gene>
    <name evidence="6" type="ORF">FH972_009405</name>
</gene>
<accession>A0A5N6R1T9</accession>
<dbReference type="PANTHER" id="PTHR12542">
    <property type="entry name" value="EXOCYST COMPLEX PROTEIN EXO70"/>
    <property type="match status" value="1"/>
</dbReference>
<reference evidence="6 7" key="1">
    <citation type="submission" date="2019-06" db="EMBL/GenBank/DDBJ databases">
        <title>A chromosomal-level reference genome of Carpinus fangiana (Coryloideae, Betulaceae).</title>
        <authorList>
            <person name="Yang X."/>
            <person name="Wang Z."/>
            <person name="Zhang L."/>
            <person name="Hao G."/>
            <person name="Liu J."/>
            <person name="Yang Y."/>
        </authorList>
    </citation>
    <scope>NUCLEOTIDE SEQUENCE [LARGE SCALE GENOMIC DNA]</scope>
    <source>
        <strain evidence="6">Cfa_2016G</strain>
        <tissue evidence="6">Leaf</tissue>
    </source>
</reference>
<dbReference type="PANTHER" id="PTHR12542:SF127">
    <property type="entry name" value="EXOCYST COMPLEX COMPONENT EXO70C1"/>
    <property type="match status" value="1"/>
</dbReference>
<keyword evidence="3" id="KW-0653">Protein transport</keyword>
<dbReference type="Gene3D" id="1.20.1280.170">
    <property type="entry name" value="Exocyst complex component Exo70"/>
    <property type="match status" value="1"/>
</dbReference>
<feature type="compositionally biased region" description="Basic and acidic residues" evidence="4">
    <location>
        <begin position="18"/>
        <end position="46"/>
    </location>
</feature>
<dbReference type="FunFam" id="1.20.1280.170:FF:000003">
    <property type="entry name" value="Exocyst subunit Exo70 family protein"/>
    <property type="match status" value="1"/>
</dbReference>
<dbReference type="GO" id="GO:0006887">
    <property type="term" value="P:exocytosis"/>
    <property type="evidence" value="ECO:0007669"/>
    <property type="project" value="UniProtKB-KW"/>
</dbReference>
<dbReference type="Pfam" id="PF20669">
    <property type="entry name" value="Exo70_N"/>
    <property type="match status" value="1"/>
</dbReference>
<feature type="region of interest" description="Disordered" evidence="4">
    <location>
        <begin position="167"/>
        <end position="189"/>
    </location>
</feature>
<comment type="function">
    <text evidence="3">Component of the exocyst complex.</text>
</comment>
<evidence type="ECO:0000313" key="6">
    <source>
        <dbReference type="EMBL" id="KAE8023737.1"/>
    </source>
</evidence>
<dbReference type="GO" id="GO:0005546">
    <property type="term" value="F:phosphatidylinositol-4,5-bisphosphate binding"/>
    <property type="evidence" value="ECO:0007669"/>
    <property type="project" value="InterPro"/>
</dbReference>
<comment type="similarity">
    <text evidence="1 3">Belongs to the EXO70 family.</text>
</comment>
<feature type="domain" description="Exocyst complex subunit Exo70 C-terminal" evidence="5">
    <location>
        <begin position="283"/>
        <end position="640"/>
    </location>
</feature>
<evidence type="ECO:0000313" key="7">
    <source>
        <dbReference type="Proteomes" id="UP000327013"/>
    </source>
</evidence>
<evidence type="ECO:0000256" key="4">
    <source>
        <dbReference type="SAM" id="MobiDB-lite"/>
    </source>
</evidence>